<dbReference type="SMART" id="SM00421">
    <property type="entry name" value="HTH_LUXR"/>
    <property type="match status" value="1"/>
</dbReference>
<dbReference type="PANTHER" id="PTHR43214:SF24">
    <property type="entry name" value="TRANSCRIPTIONAL REGULATORY PROTEIN NARL-RELATED"/>
    <property type="match status" value="1"/>
</dbReference>
<protein>
    <submittedName>
        <fullName evidence="8">LuxR family two component transcriptional regulator</fullName>
    </submittedName>
</protein>
<dbReference type="PRINTS" id="PR00038">
    <property type="entry name" value="HTHLUXR"/>
</dbReference>
<dbReference type="CDD" id="cd06170">
    <property type="entry name" value="LuxR_C_like"/>
    <property type="match status" value="1"/>
</dbReference>
<keyword evidence="4" id="KW-0804">Transcription</keyword>
<dbReference type="PROSITE" id="PS00622">
    <property type="entry name" value="HTH_LUXR_1"/>
    <property type="match status" value="1"/>
</dbReference>
<evidence type="ECO:0000256" key="4">
    <source>
        <dbReference type="ARBA" id="ARBA00023163"/>
    </source>
</evidence>
<evidence type="ECO:0000259" key="7">
    <source>
        <dbReference type="PROSITE" id="PS50110"/>
    </source>
</evidence>
<dbReference type="InterPro" id="IPR039420">
    <property type="entry name" value="WalR-like"/>
</dbReference>
<dbReference type="PANTHER" id="PTHR43214">
    <property type="entry name" value="TWO-COMPONENT RESPONSE REGULATOR"/>
    <property type="match status" value="1"/>
</dbReference>
<dbReference type="SMART" id="SM00448">
    <property type="entry name" value="REC"/>
    <property type="match status" value="1"/>
</dbReference>
<evidence type="ECO:0000256" key="3">
    <source>
        <dbReference type="ARBA" id="ARBA00023125"/>
    </source>
</evidence>
<dbReference type="Gene3D" id="3.40.50.2300">
    <property type="match status" value="1"/>
</dbReference>
<keyword evidence="1 5" id="KW-0597">Phosphoprotein</keyword>
<dbReference type="Proteomes" id="UP000295705">
    <property type="component" value="Unassembled WGS sequence"/>
</dbReference>
<dbReference type="GO" id="GO:0003677">
    <property type="term" value="F:DNA binding"/>
    <property type="evidence" value="ECO:0007669"/>
    <property type="project" value="UniProtKB-KW"/>
</dbReference>
<proteinExistence type="predicted"/>
<evidence type="ECO:0000256" key="2">
    <source>
        <dbReference type="ARBA" id="ARBA00023015"/>
    </source>
</evidence>
<evidence type="ECO:0000256" key="1">
    <source>
        <dbReference type="ARBA" id="ARBA00022553"/>
    </source>
</evidence>
<feature type="modified residue" description="4-aspartylphosphate" evidence="5">
    <location>
        <position position="55"/>
    </location>
</feature>
<dbReference type="PROSITE" id="PS50043">
    <property type="entry name" value="HTH_LUXR_2"/>
    <property type="match status" value="1"/>
</dbReference>
<dbReference type="Pfam" id="PF00196">
    <property type="entry name" value="GerE"/>
    <property type="match status" value="1"/>
</dbReference>
<dbReference type="InterPro" id="IPR000792">
    <property type="entry name" value="Tscrpt_reg_LuxR_C"/>
</dbReference>
<dbReference type="InterPro" id="IPR058245">
    <property type="entry name" value="NreC/VraR/RcsB-like_REC"/>
</dbReference>
<reference evidence="8 9" key="1">
    <citation type="submission" date="2019-03" db="EMBL/GenBank/DDBJ databases">
        <title>Genomic Encyclopedia of Type Strains, Phase IV (KMG-IV): sequencing the most valuable type-strain genomes for metagenomic binning, comparative biology and taxonomic classification.</title>
        <authorList>
            <person name="Goeker M."/>
        </authorList>
    </citation>
    <scope>NUCLEOTIDE SEQUENCE [LARGE SCALE GENOMIC DNA]</scope>
    <source>
        <strain evidence="8 9">DSM 45775</strain>
    </source>
</reference>
<gene>
    <name evidence="8" type="ORF">EV188_10241</name>
</gene>
<evidence type="ECO:0000259" key="6">
    <source>
        <dbReference type="PROSITE" id="PS50043"/>
    </source>
</evidence>
<sequence>MTVRVLVADDHEAVRTGLVMILSAAEGVEVVGEAGDGDAAVRRARDLRPDVVLMDVRMPTTDGITATRELVADGVCAVLVLTTFDHDEYVFAALRAGAAGFLLKSVDAARLVDGARRVAAGEGVLEPGVTPRVIAAAVSAEPAGEAPPGVDDLTEREREVFAELGEGLSNQEIGRRLHLSEATVKTHVSRVLAKLDLRSRTQAAILASRWAGQAST</sequence>
<evidence type="ECO:0000256" key="5">
    <source>
        <dbReference type="PROSITE-ProRule" id="PRU00169"/>
    </source>
</evidence>
<dbReference type="SUPFAM" id="SSF52172">
    <property type="entry name" value="CheY-like"/>
    <property type="match status" value="1"/>
</dbReference>
<name>A0A4R6VGQ9_9PSEU</name>
<keyword evidence="2" id="KW-0805">Transcription regulation</keyword>
<comment type="caution">
    <text evidence="8">The sequence shown here is derived from an EMBL/GenBank/DDBJ whole genome shotgun (WGS) entry which is preliminary data.</text>
</comment>
<dbReference type="GO" id="GO:0000160">
    <property type="term" value="P:phosphorelay signal transduction system"/>
    <property type="evidence" value="ECO:0007669"/>
    <property type="project" value="InterPro"/>
</dbReference>
<dbReference type="OrthoDB" id="9808843at2"/>
<dbReference type="CDD" id="cd17535">
    <property type="entry name" value="REC_NarL-like"/>
    <property type="match status" value="1"/>
</dbReference>
<dbReference type="EMBL" id="SNYO01000002">
    <property type="protein sequence ID" value="TDQ62387.1"/>
    <property type="molecule type" value="Genomic_DNA"/>
</dbReference>
<dbReference type="Pfam" id="PF00072">
    <property type="entry name" value="Response_reg"/>
    <property type="match status" value="1"/>
</dbReference>
<dbReference type="GO" id="GO:0006355">
    <property type="term" value="P:regulation of DNA-templated transcription"/>
    <property type="evidence" value="ECO:0007669"/>
    <property type="project" value="InterPro"/>
</dbReference>
<dbReference type="InterPro" id="IPR016032">
    <property type="entry name" value="Sig_transdc_resp-reg_C-effctor"/>
</dbReference>
<evidence type="ECO:0000313" key="9">
    <source>
        <dbReference type="Proteomes" id="UP000295705"/>
    </source>
</evidence>
<dbReference type="RefSeq" id="WP_133825474.1">
    <property type="nucleotide sequence ID" value="NZ_BAABHR010000029.1"/>
</dbReference>
<dbReference type="AlphaFoldDB" id="A0A4R6VGQ9"/>
<keyword evidence="9" id="KW-1185">Reference proteome</keyword>
<feature type="domain" description="Response regulatory" evidence="7">
    <location>
        <begin position="4"/>
        <end position="119"/>
    </location>
</feature>
<keyword evidence="3" id="KW-0238">DNA-binding</keyword>
<feature type="domain" description="HTH luxR-type" evidence="6">
    <location>
        <begin position="146"/>
        <end position="211"/>
    </location>
</feature>
<organism evidence="8 9">
    <name type="scientific">Actinomycetospora succinea</name>
    <dbReference type="NCBI Taxonomy" id="663603"/>
    <lineage>
        <taxon>Bacteria</taxon>
        <taxon>Bacillati</taxon>
        <taxon>Actinomycetota</taxon>
        <taxon>Actinomycetes</taxon>
        <taxon>Pseudonocardiales</taxon>
        <taxon>Pseudonocardiaceae</taxon>
        <taxon>Actinomycetospora</taxon>
    </lineage>
</organism>
<evidence type="ECO:0000313" key="8">
    <source>
        <dbReference type="EMBL" id="TDQ62387.1"/>
    </source>
</evidence>
<dbReference type="SUPFAM" id="SSF46894">
    <property type="entry name" value="C-terminal effector domain of the bipartite response regulators"/>
    <property type="match status" value="1"/>
</dbReference>
<dbReference type="InterPro" id="IPR001789">
    <property type="entry name" value="Sig_transdc_resp-reg_receiver"/>
</dbReference>
<dbReference type="PROSITE" id="PS50110">
    <property type="entry name" value="RESPONSE_REGULATORY"/>
    <property type="match status" value="1"/>
</dbReference>
<accession>A0A4R6VGQ9</accession>
<dbReference type="InterPro" id="IPR011006">
    <property type="entry name" value="CheY-like_superfamily"/>
</dbReference>